<dbReference type="InterPro" id="IPR009100">
    <property type="entry name" value="AcylCoA_DH/oxidase_NM_dom_sf"/>
</dbReference>
<dbReference type="Pfam" id="PF08028">
    <property type="entry name" value="Acyl-CoA_dh_2"/>
    <property type="match status" value="1"/>
</dbReference>
<dbReference type="PIRSF" id="PIRSF016578">
    <property type="entry name" value="HsaA"/>
    <property type="match status" value="1"/>
</dbReference>
<dbReference type="Gene3D" id="1.20.140.10">
    <property type="entry name" value="Butyryl-CoA Dehydrogenase, subunit A, domain 3"/>
    <property type="match status" value="1"/>
</dbReference>
<dbReference type="InterPro" id="IPR023922">
    <property type="entry name" value="S04_starv_induced_SfnB"/>
</dbReference>
<keyword evidence="6" id="KW-1185">Reference proteome</keyword>
<dbReference type="EMBL" id="JBEPMM010000010">
    <property type="protein sequence ID" value="MET3693883.1"/>
    <property type="molecule type" value="Genomic_DNA"/>
</dbReference>
<dbReference type="RefSeq" id="WP_238279708.1">
    <property type="nucleotide sequence ID" value="NZ_BPQL01000065.1"/>
</dbReference>
<proteinExistence type="predicted"/>
<feature type="domain" description="Acyl-CoA dehydrogenase C-terminal" evidence="4">
    <location>
        <begin position="267"/>
        <end position="400"/>
    </location>
</feature>
<feature type="region of interest" description="Disordered" evidence="2">
    <location>
        <begin position="1"/>
        <end position="33"/>
    </location>
</feature>
<evidence type="ECO:0000313" key="5">
    <source>
        <dbReference type="EMBL" id="MET3693883.1"/>
    </source>
</evidence>
<evidence type="ECO:0000313" key="6">
    <source>
        <dbReference type="Proteomes" id="UP001549145"/>
    </source>
</evidence>
<dbReference type="InterPro" id="IPR013786">
    <property type="entry name" value="AcylCoA_DH/ox_N"/>
</dbReference>
<evidence type="ECO:0000259" key="3">
    <source>
        <dbReference type="Pfam" id="PF02771"/>
    </source>
</evidence>
<organism evidence="5 6">
    <name type="scientific">Methylobacterium goesingense</name>
    <dbReference type="NCBI Taxonomy" id="243690"/>
    <lineage>
        <taxon>Bacteria</taxon>
        <taxon>Pseudomonadati</taxon>
        <taxon>Pseudomonadota</taxon>
        <taxon>Alphaproteobacteria</taxon>
        <taxon>Hyphomicrobiales</taxon>
        <taxon>Methylobacteriaceae</taxon>
        <taxon>Methylobacterium</taxon>
    </lineage>
</organism>
<sequence length="425" mass="45211">MTIAVSPNIAVDPNPRDTERWPAGAPGPARAAEPAHVIRDAAEALRVAHALADTFRAGASERDRSGRRPLAELDAFSQSGLWSINVPRAHGGPGLSYRTLAQVIAIVSAADPSIGQIAQNHLGIVASIDTVSDEAQKALLFGLVLAGTRFGNAFSEIGTPRAADFRTHFVEDGDHVVVQGTKFYATGALLAHLVPIVALDGEGRAWYAIAERNAPGLTVIDDWSSFGQRTTASGTVQIDGVRVPKSHLVPAWKGYARPSADGAIFQIIQAAVDAGIARAALAETIDFVRTRSRPWIDSGLERASDDPHTIRIVGDLTIRLHAAEALLDRAGLALDAAVADPDADTVAAAQLAVAEAKVLTTEVALSTTNTLFELAGTRATLAEHNLDRHWRNARTHTLHDPVRWKYAIIGNHALNGVNPPFHAWS</sequence>
<evidence type="ECO:0000256" key="1">
    <source>
        <dbReference type="ARBA" id="ARBA00023002"/>
    </source>
</evidence>
<dbReference type="Pfam" id="PF02771">
    <property type="entry name" value="Acyl-CoA_dh_N"/>
    <property type="match status" value="1"/>
</dbReference>
<dbReference type="SUPFAM" id="SSF56645">
    <property type="entry name" value="Acyl-CoA dehydrogenase NM domain-like"/>
    <property type="match status" value="1"/>
</dbReference>
<dbReference type="InterPro" id="IPR037069">
    <property type="entry name" value="AcylCoA_DH/ox_N_sf"/>
</dbReference>
<protein>
    <submittedName>
        <fullName evidence="5">SfnB family sulfur acquisition oxidoreductase</fullName>
    </submittedName>
</protein>
<dbReference type="InterPro" id="IPR013107">
    <property type="entry name" value="Acyl-CoA_DH_C"/>
</dbReference>
<dbReference type="Gene3D" id="1.10.540.10">
    <property type="entry name" value="Acyl-CoA dehydrogenase/oxidase, N-terminal domain"/>
    <property type="match status" value="1"/>
</dbReference>
<dbReference type="InterPro" id="IPR046373">
    <property type="entry name" value="Acyl-CoA_Oxase/DH_mid-dom_sf"/>
</dbReference>
<dbReference type="PANTHER" id="PTHR43884">
    <property type="entry name" value="ACYL-COA DEHYDROGENASE"/>
    <property type="match status" value="1"/>
</dbReference>
<dbReference type="Proteomes" id="UP001549145">
    <property type="component" value="Unassembled WGS sequence"/>
</dbReference>
<dbReference type="InterPro" id="IPR036250">
    <property type="entry name" value="AcylCo_DH-like_C"/>
</dbReference>
<dbReference type="Gene3D" id="2.40.110.10">
    <property type="entry name" value="Butyryl-CoA Dehydrogenase, subunit A, domain 2"/>
    <property type="match status" value="1"/>
</dbReference>
<evidence type="ECO:0000256" key="2">
    <source>
        <dbReference type="SAM" id="MobiDB-lite"/>
    </source>
</evidence>
<keyword evidence="1" id="KW-0560">Oxidoreductase</keyword>
<dbReference type="SUPFAM" id="SSF47203">
    <property type="entry name" value="Acyl-CoA dehydrogenase C-terminal domain-like"/>
    <property type="match status" value="1"/>
</dbReference>
<feature type="domain" description="Acyl-CoA dehydrogenase/oxidase N-terminal" evidence="3">
    <location>
        <begin position="51"/>
        <end position="139"/>
    </location>
</feature>
<dbReference type="NCBIfam" id="TIGR04022">
    <property type="entry name" value="sulfur_SfnB"/>
    <property type="match status" value="1"/>
</dbReference>
<name>A0ABV2L7R6_9HYPH</name>
<reference evidence="5 6" key="1">
    <citation type="submission" date="2024-06" db="EMBL/GenBank/DDBJ databases">
        <title>Genomic Encyclopedia of Type Strains, Phase IV (KMG-IV): sequencing the most valuable type-strain genomes for metagenomic binning, comparative biology and taxonomic classification.</title>
        <authorList>
            <person name="Goeker M."/>
        </authorList>
    </citation>
    <scope>NUCLEOTIDE SEQUENCE [LARGE SCALE GENOMIC DNA]</scope>
    <source>
        <strain evidence="5 6">DSM 21331</strain>
    </source>
</reference>
<evidence type="ECO:0000259" key="4">
    <source>
        <dbReference type="Pfam" id="PF08028"/>
    </source>
</evidence>
<comment type="caution">
    <text evidence="5">The sequence shown here is derived from an EMBL/GenBank/DDBJ whole genome shotgun (WGS) entry which is preliminary data.</text>
</comment>
<feature type="compositionally biased region" description="Low complexity" evidence="2">
    <location>
        <begin position="21"/>
        <end position="33"/>
    </location>
</feature>
<accession>A0ABV2L7R6</accession>
<gene>
    <name evidence="5" type="ORF">ABID43_003437</name>
</gene>
<dbReference type="PANTHER" id="PTHR43884:SF12">
    <property type="entry name" value="ISOVALERYL-COA DEHYDROGENASE, MITOCHONDRIAL-RELATED"/>
    <property type="match status" value="1"/>
</dbReference>